<dbReference type="EMBL" id="JAMSHJ010000006">
    <property type="protein sequence ID" value="KAI5394880.1"/>
    <property type="molecule type" value="Genomic_DNA"/>
</dbReference>
<dbReference type="InterPro" id="IPR051107">
    <property type="entry name" value="Auxin_Efflux_Carrier"/>
</dbReference>
<organism evidence="9 10">
    <name type="scientific">Pisum sativum</name>
    <name type="common">Garden pea</name>
    <name type="synonym">Lathyrus oleraceus</name>
    <dbReference type="NCBI Taxonomy" id="3888"/>
    <lineage>
        <taxon>Eukaryota</taxon>
        <taxon>Viridiplantae</taxon>
        <taxon>Streptophyta</taxon>
        <taxon>Embryophyta</taxon>
        <taxon>Tracheophyta</taxon>
        <taxon>Spermatophyta</taxon>
        <taxon>Magnoliopsida</taxon>
        <taxon>eudicotyledons</taxon>
        <taxon>Gunneridae</taxon>
        <taxon>Pentapetalae</taxon>
        <taxon>rosids</taxon>
        <taxon>fabids</taxon>
        <taxon>Fabales</taxon>
        <taxon>Fabaceae</taxon>
        <taxon>Papilionoideae</taxon>
        <taxon>50 kb inversion clade</taxon>
        <taxon>NPAAA clade</taxon>
        <taxon>Hologalegina</taxon>
        <taxon>IRL clade</taxon>
        <taxon>Fabeae</taxon>
        <taxon>Lathyrus</taxon>
    </lineage>
</organism>
<comment type="subcellular location">
    <subcellularLocation>
        <location evidence="1">Membrane</location>
        <topology evidence="1">Multi-pass membrane protein</topology>
    </subcellularLocation>
</comment>
<feature type="region of interest" description="Disordered" evidence="8">
    <location>
        <begin position="1"/>
        <end position="43"/>
    </location>
</feature>
<gene>
    <name evidence="9" type="ORF">KIW84_061487</name>
</gene>
<evidence type="ECO:0000256" key="6">
    <source>
        <dbReference type="ARBA" id="ARBA00023136"/>
    </source>
</evidence>
<dbReference type="GO" id="GO:0005783">
    <property type="term" value="C:endoplasmic reticulum"/>
    <property type="evidence" value="ECO:0007669"/>
    <property type="project" value="TreeGrafter"/>
</dbReference>
<evidence type="ECO:0000256" key="8">
    <source>
        <dbReference type="SAM" id="MobiDB-lite"/>
    </source>
</evidence>
<sequence>MMGYQPRHSNFGTNSVQSSRGPTPRSSSFEENGASSPRFGFYPTQTELMSSNATPDIHPKATGVAVSSVGKLMPPTSVMTRLILIMISRKLIRNPNIYSFVLYGLFLHLGKWGVHMPKIVEKSISILSDAGLGMAMFSLG</sequence>
<protein>
    <submittedName>
        <fullName evidence="9">Auxin efflux carrier component 3a</fullName>
    </submittedName>
</protein>
<dbReference type="InterPro" id="IPR004776">
    <property type="entry name" value="Mem_transp_PIN-like"/>
</dbReference>
<evidence type="ECO:0000313" key="10">
    <source>
        <dbReference type="Proteomes" id="UP001058974"/>
    </source>
</evidence>
<name>A0A9D5A6W8_PEA</name>
<keyword evidence="5" id="KW-1133">Transmembrane helix</keyword>
<keyword evidence="6" id="KW-0472">Membrane</keyword>
<dbReference type="GO" id="GO:0005886">
    <property type="term" value="C:plasma membrane"/>
    <property type="evidence" value="ECO:0007669"/>
    <property type="project" value="TreeGrafter"/>
</dbReference>
<evidence type="ECO:0000256" key="7">
    <source>
        <dbReference type="ARBA" id="ARBA00023294"/>
    </source>
</evidence>
<keyword evidence="3" id="KW-0813">Transport</keyword>
<dbReference type="Pfam" id="PF03547">
    <property type="entry name" value="Mem_trans"/>
    <property type="match status" value="1"/>
</dbReference>
<dbReference type="PANTHER" id="PTHR31752:SF18">
    <property type="entry name" value="AUXIN EFFLUX CARRIER COMPONENT 1"/>
    <property type="match status" value="1"/>
</dbReference>
<keyword evidence="4" id="KW-0812">Transmembrane</keyword>
<evidence type="ECO:0000313" key="9">
    <source>
        <dbReference type="EMBL" id="KAI5394880.1"/>
    </source>
</evidence>
<proteinExistence type="inferred from homology"/>
<dbReference type="Proteomes" id="UP001058974">
    <property type="component" value="Chromosome 6"/>
</dbReference>
<keyword evidence="10" id="KW-1185">Reference proteome</keyword>
<evidence type="ECO:0000256" key="1">
    <source>
        <dbReference type="ARBA" id="ARBA00004141"/>
    </source>
</evidence>
<evidence type="ECO:0000256" key="3">
    <source>
        <dbReference type="ARBA" id="ARBA00022448"/>
    </source>
</evidence>
<dbReference type="GO" id="GO:0010329">
    <property type="term" value="F:auxin efflux transmembrane transporter activity"/>
    <property type="evidence" value="ECO:0007669"/>
    <property type="project" value="TreeGrafter"/>
</dbReference>
<keyword evidence="7" id="KW-0927">Auxin signaling pathway</keyword>
<feature type="compositionally biased region" description="Polar residues" evidence="8">
    <location>
        <begin position="7"/>
        <end position="35"/>
    </location>
</feature>
<evidence type="ECO:0000256" key="2">
    <source>
        <dbReference type="ARBA" id="ARBA00009177"/>
    </source>
</evidence>
<comment type="similarity">
    <text evidence="2">Belongs to the auxin efflux carrier (TC 2.A.69.1) family.</text>
</comment>
<dbReference type="GO" id="GO:0009734">
    <property type="term" value="P:auxin-activated signaling pathway"/>
    <property type="evidence" value="ECO:0007669"/>
    <property type="project" value="UniProtKB-KW"/>
</dbReference>
<dbReference type="PANTHER" id="PTHR31752">
    <property type="entry name" value="AUXIN EFFLUX CARRIER COMPONENT 1B-RELATED"/>
    <property type="match status" value="1"/>
</dbReference>
<accession>A0A9D5A6W8</accession>
<dbReference type="Gramene" id="Psat06G0148700-T1">
    <property type="protein sequence ID" value="KAI5394880.1"/>
    <property type="gene ID" value="KIW84_061487"/>
</dbReference>
<evidence type="ECO:0000256" key="5">
    <source>
        <dbReference type="ARBA" id="ARBA00022989"/>
    </source>
</evidence>
<dbReference type="GO" id="GO:0009926">
    <property type="term" value="P:auxin polar transport"/>
    <property type="evidence" value="ECO:0007669"/>
    <property type="project" value="TreeGrafter"/>
</dbReference>
<comment type="caution">
    <text evidence="9">The sequence shown here is derived from an EMBL/GenBank/DDBJ whole genome shotgun (WGS) entry which is preliminary data.</text>
</comment>
<evidence type="ECO:0000256" key="4">
    <source>
        <dbReference type="ARBA" id="ARBA00022692"/>
    </source>
</evidence>
<dbReference type="AlphaFoldDB" id="A0A9D5A6W8"/>
<reference evidence="9 10" key="1">
    <citation type="journal article" date="2022" name="Nat. Genet.">
        <title>Improved pea reference genome and pan-genome highlight genomic features and evolutionary characteristics.</title>
        <authorList>
            <person name="Yang T."/>
            <person name="Liu R."/>
            <person name="Luo Y."/>
            <person name="Hu S."/>
            <person name="Wang D."/>
            <person name="Wang C."/>
            <person name="Pandey M.K."/>
            <person name="Ge S."/>
            <person name="Xu Q."/>
            <person name="Li N."/>
            <person name="Li G."/>
            <person name="Huang Y."/>
            <person name="Saxena R.K."/>
            <person name="Ji Y."/>
            <person name="Li M."/>
            <person name="Yan X."/>
            <person name="He Y."/>
            <person name="Liu Y."/>
            <person name="Wang X."/>
            <person name="Xiang C."/>
            <person name="Varshney R.K."/>
            <person name="Ding H."/>
            <person name="Gao S."/>
            <person name="Zong X."/>
        </authorList>
    </citation>
    <scope>NUCLEOTIDE SEQUENCE [LARGE SCALE GENOMIC DNA]</scope>
    <source>
        <strain evidence="9 10">cv. Zhongwan 6</strain>
    </source>
</reference>